<reference evidence="4 5" key="1">
    <citation type="submission" date="2019-12" db="EMBL/GenBank/DDBJ databases">
        <authorList>
            <person name="Lee S.D."/>
        </authorList>
    </citation>
    <scope>NUCLEOTIDE SEQUENCE [LARGE SCALE GENOMIC DNA]</scope>
    <source>
        <strain evidence="4 5">GH3-10</strain>
    </source>
</reference>
<dbReference type="PANTHER" id="PTHR43861:SF1">
    <property type="entry name" value="TRANS-ACONITATE 2-METHYLTRANSFERASE"/>
    <property type="match status" value="1"/>
</dbReference>
<dbReference type="AlphaFoldDB" id="A0A844XEQ9"/>
<organism evidence="4 5">
    <name type="scientific">Aurantiacibacter rhizosphaerae</name>
    <dbReference type="NCBI Taxonomy" id="2691582"/>
    <lineage>
        <taxon>Bacteria</taxon>
        <taxon>Pseudomonadati</taxon>
        <taxon>Pseudomonadota</taxon>
        <taxon>Alphaproteobacteria</taxon>
        <taxon>Sphingomonadales</taxon>
        <taxon>Erythrobacteraceae</taxon>
        <taxon>Aurantiacibacter</taxon>
    </lineage>
</organism>
<dbReference type="Proteomes" id="UP000461409">
    <property type="component" value="Unassembled WGS sequence"/>
</dbReference>
<dbReference type="GO" id="GO:0008168">
    <property type="term" value="F:methyltransferase activity"/>
    <property type="evidence" value="ECO:0007669"/>
    <property type="project" value="UniProtKB-KW"/>
</dbReference>
<keyword evidence="2 4" id="KW-0808">Transferase</keyword>
<dbReference type="Pfam" id="PF13649">
    <property type="entry name" value="Methyltransf_25"/>
    <property type="match status" value="1"/>
</dbReference>
<dbReference type="InterPro" id="IPR029063">
    <property type="entry name" value="SAM-dependent_MTases_sf"/>
</dbReference>
<evidence type="ECO:0000313" key="4">
    <source>
        <dbReference type="EMBL" id="MWV28330.1"/>
    </source>
</evidence>
<proteinExistence type="predicted"/>
<dbReference type="GO" id="GO:0032259">
    <property type="term" value="P:methylation"/>
    <property type="evidence" value="ECO:0007669"/>
    <property type="project" value="UniProtKB-KW"/>
</dbReference>
<dbReference type="SUPFAM" id="SSF53335">
    <property type="entry name" value="S-adenosyl-L-methionine-dependent methyltransferases"/>
    <property type="match status" value="1"/>
</dbReference>
<evidence type="ECO:0000313" key="5">
    <source>
        <dbReference type="Proteomes" id="UP000461409"/>
    </source>
</evidence>
<keyword evidence="1 4" id="KW-0489">Methyltransferase</keyword>
<reference evidence="4 5" key="2">
    <citation type="submission" date="2020-02" db="EMBL/GenBank/DDBJ databases">
        <title>Erythrobacter dongmakensis sp. nov., isolated from a tidal mudflat.</title>
        <authorList>
            <person name="Kim I.S."/>
        </authorList>
    </citation>
    <scope>NUCLEOTIDE SEQUENCE [LARGE SCALE GENOMIC DNA]</scope>
    <source>
        <strain evidence="4 5">GH3-10</strain>
    </source>
</reference>
<keyword evidence="5" id="KW-1185">Reference proteome</keyword>
<dbReference type="RefSeq" id="WP_160485936.1">
    <property type="nucleotide sequence ID" value="NZ_WUBR01000002.1"/>
</dbReference>
<feature type="domain" description="Methyltransferase" evidence="3">
    <location>
        <begin position="45"/>
        <end position="133"/>
    </location>
</feature>
<sequence length="275" mass="30079">MVDTNEWQGRSGETWAAQWRRTDRSFTQLTERLLQRTRDIDFSQVLDIGCGAGELSLAMARGRPAVSITGVDVSPQLIAVAQDRGSHLANVEFVNADAAQWQSPDDAAPNALISRHGVMFFADPTAAFTNLAQQSQPHANLLFSCFREVSQNPFFTQIIRQLPQAPPPPDPTGPGPFAFAEVDWVVSILRSAGWENVEFEKLDFPMIAGAGENPVDDAVEYFSLIGPAARLAAEMDTAARDRFFARVRAVCERNCYEGIVALPAAAWIVSARKAG</sequence>
<accession>A0A844XEQ9</accession>
<dbReference type="PANTHER" id="PTHR43861">
    <property type="entry name" value="TRANS-ACONITATE 2-METHYLTRANSFERASE-RELATED"/>
    <property type="match status" value="1"/>
</dbReference>
<name>A0A844XEQ9_9SPHN</name>
<dbReference type="Gene3D" id="3.40.50.150">
    <property type="entry name" value="Vaccinia Virus protein VP39"/>
    <property type="match status" value="1"/>
</dbReference>
<evidence type="ECO:0000259" key="3">
    <source>
        <dbReference type="Pfam" id="PF13649"/>
    </source>
</evidence>
<protein>
    <submittedName>
        <fullName evidence="4">Methyltransferase domain-containing protein</fullName>
    </submittedName>
</protein>
<dbReference type="EMBL" id="WUBR01000002">
    <property type="protein sequence ID" value="MWV28330.1"/>
    <property type="molecule type" value="Genomic_DNA"/>
</dbReference>
<dbReference type="InterPro" id="IPR041698">
    <property type="entry name" value="Methyltransf_25"/>
</dbReference>
<evidence type="ECO:0000256" key="2">
    <source>
        <dbReference type="ARBA" id="ARBA00022679"/>
    </source>
</evidence>
<evidence type="ECO:0000256" key="1">
    <source>
        <dbReference type="ARBA" id="ARBA00022603"/>
    </source>
</evidence>
<gene>
    <name evidence="4" type="ORF">GRF63_10475</name>
</gene>
<comment type="caution">
    <text evidence="4">The sequence shown here is derived from an EMBL/GenBank/DDBJ whole genome shotgun (WGS) entry which is preliminary data.</text>
</comment>
<dbReference type="CDD" id="cd02440">
    <property type="entry name" value="AdoMet_MTases"/>
    <property type="match status" value="1"/>
</dbReference>